<dbReference type="EMBL" id="JOPJ01000008">
    <property type="protein sequence ID" value="OUJ12920.1"/>
    <property type="molecule type" value="Genomic_DNA"/>
</dbReference>
<dbReference type="Pfam" id="PF06761">
    <property type="entry name" value="IcmF-related"/>
    <property type="match status" value="1"/>
</dbReference>
<evidence type="ECO:0000313" key="3">
    <source>
        <dbReference type="EMBL" id="OUJ12920.1"/>
    </source>
</evidence>
<reference evidence="4" key="1">
    <citation type="submission" date="2014-06" db="EMBL/GenBank/DDBJ databases">
        <authorList>
            <person name="Winans N.J."/>
            <person name="Newell P.D."/>
            <person name="Douglas A.E."/>
        </authorList>
    </citation>
    <scope>NUCLEOTIDE SEQUENCE [LARGE SCALE GENOMIC DNA]</scope>
</reference>
<dbReference type="Pfam" id="PF14331">
    <property type="entry name" value="IcmF-related_N"/>
    <property type="match status" value="1"/>
</dbReference>
<comment type="caution">
    <text evidence="3">The sequence shown here is derived from an EMBL/GenBank/DDBJ whole genome shotgun (WGS) entry which is preliminary data.</text>
</comment>
<dbReference type="InterPro" id="IPR053156">
    <property type="entry name" value="T6SS_TssM-like"/>
</dbReference>
<feature type="transmembrane region" description="Helical" evidence="1">
    <location>
        <begin position="48"/>
        <end position="72"/>
    </location>
</feature>
<dbReference type="RefSeq" id="WP_086638834.1">
    <property type="nucleotide sequence ID" value="NZ_JOPJ01000008.1"/>
</dbReference>
<evidence type="ECO:0000256" key="1">
    <source>
        <dbReference type="SAM" id="Phobius"/>
    </source>
</evidence>
<dbReference type="Proteomes" id="UP000194931">
    <property type="component" value="Unassembled WGS sequence"/>
</dbReference>
<dbReference type="Pfam" id="PF06744">
    <property type="entry name" value="IcmF_C"/>
    <property type="match status" value="1"/>
</dbReference>
<accession>A0A252BVG1</accession>
<organism evidence="3 4">
    <name type="scientific">Acetobacter okinawensis</name>
    <dbReference type="NCBI Taxonomy" id="1076594"/>
    <lineage>
        <taxon>Bacteria</taxon>
        <taxon>Pseudomonadati</taxon>
        <taxon>Pseudomonadota</taxon>
        <taxon>Alphaproteobacteria</taxon>
        <taxon>Acetobacterales</taxon>
        <taxon>Acetobacteraceae</taxon>
        <taxon>Acetobacter</taxon>
    </lineage>
</organism>
<feature type="domain" description="EF-hand" evidence="2">
    <location>
        <begin position="100"/>
        <end position="137"/>
    </location>
</feature>
<gene>
    <name evidence="3" type="ORF">HK26_12250</name>
</gene>
<keyword evidence="1" id="KW-0472">Membrane</keyword>
<name>A0A252BVG1_9PROT</name>
<evidence type="ECO:0000313" key="4">
    <source>
        <dbReference type="Proteomes" id="UP000194931"/>
    </source>
</evidence>
<feature type="transmembrane region" description="Helical" evidence="1">
    <location>
        <begin position="12"/>
        <end position="36"/>
    </location>
</feature>
<dbReference type="InterPro" id="IPR009612">
    <property type="entry name" value="IcmF-rel"/>
</dbReference>
<keyword evidence="4" id="KW-1185">Reference proteome</keyword>
<dbReference type="NCBIfam" id="TIGR03348">
    <property type="entry name" value="VI_IcmF"/>
    <property type="match status" value="1"/>
</dbReference>
<dbReference type="InterPro" id="IPR017731">
    <property type="entry name" value="TssM1-like"/>
</dbReference>
<dbReference type="AlphaFoldDB" id="A0A252BVG1"/>
<evidence type="ECO:0000259" key="2">
    <source>
        <dbReference type="PROSITE" id="PS50222"/>
    </source>
</evidence>
<dbReference type="InterPro" id="IPR010623">
    <property type="entry name" value="IcmF_C"/>
</dbReference>
<proteinExistence type="predicted"/>
<dbReference type="InterPro" id="IPR025743">
    <property type="entry name" value="TssM1_N"/>
</dbReference>
<keyword evidence="1" id="KW-1133">Transmembrane helix</keyword>
<dbReference type="GO" id="GO:0005509">
    <property type="term" value="F:calcium ion binding"/>
    <property type="evidence" value="ECO:0007669"/>
    <property type="project" value="InterPro"/>
</dbReference>
<protein>
    <recommendedName>
        <fullName evidence="2">EF-hand domain-containing protein</fullName>
    </recommendedName>
</protein>
<feature type="transmembrane region" description="Helical" evidence="1">
    <location>
        <begin position="443"/>
        <end position="462"/>
    </location>
</feature>
<dbReference type="InterPro" id="IPR002048">
    <property type="entry name" value="EF_hand_dom"/>
</dbReference>
<sequence>MKGYYRIMRSRWMWLVLLLLCIASGLVWFGGVPPYFYILKSLSPAQRIVIIAALLLVWPVLGIILWSVRHYLSVRILQKLMRLTRVNQTDIAFDVAGTLSFSGVVDAVFRFLDKDRDNKVRIEYDEMLPWMLVIGPSDAGKETLVENCGLPMHVEERLTAAGVGTSMTDGRKLWFADDGVIIKLPGAGVVSSQVSQTPELWRNFLGFLKERRLRRPLDAIVVVVDVERLMTTGALDIAAQIRLRLREASRQLSFRPQVYIAISKLDLLSGFDAYFSRLDMRLQQNAMGVVLPWPHVPGAFNILREKLDALGRRFVEELPYRQMEEREVALRARASLFPSDFLDLSARVLAFCGELMRCGPHEKPLFLRGVNFVAHAKSQSASAMPFQIRGKIGEKLSLNPPEPFISTHPGTFFMSGFFRDILLEEAGLSGVNKKAEKRLLVRYLAGYGATAAFAMVVGGFIISDYQSNRARLIAFQDGVRLQISYLRNLPSEPRLADLLPLLDTSRANTRLKNQNYFGTFWFFYDTQREAKDDYRWILLQRFLPVFARHLREELSSAVQEGGDTELVRNDLKLYLELGHRQYFSAPDVRKWIVGDVTRKLLFQTRLTNDTLEHVNALMRVLPQSIALDPGLIRDARAMLRRGLTAEQIYDQLRTFALKSDLPSIDVVQALGPEGAQLLMMRAQAGLPTIVPAFYTRQGFYRIFLQYAPQLVQQMGADSWVMGNEEGDGVTPKKDSLLAKLCAMYTRDYIRQWQVVIDQINLRSLTDVNSVVSALEIFSGARSPLLHLVQLINTQTSLPLTNEAGSTQSTLQDGLVAAAQDAMPASAQPLAQAVVSATQKVKVTTNPLDGIAWPGVAIADAFSALQGVAAGGEKAGVLQTVQSQMASLYGMMFAIISADDPPGAALKFVGDIASWQRPDPLVTLRIQSASLPVPLSDILLRLRTSIWSSMTDLAHDKLTTLWTNTVLQACQAQIAERFPFVNDRVSSETPDVALADFVSFFGNDGTMEQFETTVLAPFTLPQPDGTLGLRPTVTGDLISQQALAQINLARAIRTTFFGRDGMLRLHFFLAPSFLDERAKAAIMTVGTASMIYRHDPPHPISIVWPSQPQDTAMPESGASLSLISMSGKNGTVSASGEWAPFRLFNHISKTTSTDSRVTTFRFEVDGLRSDWTLTADRNPNPFIMGSRFWSFHCEPHL</sequence>
<dbReference type="PANTHER" id="PTHR36153:SF1">
    <property type="entry name" value="TYPE VI SECRETION SYSTEM COMPONENT TSSM1"/>
    <property type="match status" value="1"/>
</dbReference>
<keyword evidence="1" id="KW-0812">Transmembrane</keyword>
<dbReference type="PROSITE" id="PS50222">
    <property type="entry name" value="EF_HAND_2"/>
    <property type="match status" value="1"/>
</dbReference>
<dbReference type="PANTHER" id="PTHR36153">
    <property type="entry name" value="INNER MEMBRANE PROTEIN-RELATED"/>
    <property type="match status" value="1"/>
</dbReference>